<feature type="compositionally biased region" description="Low complexity" evidence="1">
    <location>
        <begin position="166"/>
        <end position="177"/>
    </location>
</feature>
<keyword evidence="3" id="KW-1185">Reference proteome</keyword>
<feature type="region of interest" description="Disordered" evidence="1">
    <location>
        <begin position="157"/>
        <end position="177"/>
    </location>
</feature>
<sequence length="321" mass="35924">MPPRSSPLSPGSSRLAHDRDPSKVPRNLLEAVRLASCIQDTAKLSIRNKHWVERLASRASGIVSSTKGKYLQLRGKCPERGARIELELALAFGGFEVLLEHLENIRRDLEIHKTLDDAAALINKEKDLKDRYDKLKTWETKFNLAAIKIARMTRHKRERVGANEATTSRTNSGTTLTPGSARVRGNNQKVTMTFSSSSISDPAINNYGGDSISTSNVHGARITIAKKVVNVKHYHGVRARRADGDGEDLRVLQRWVHAKVLDVLRIENVVNDGDEEIVCRYSERQPICHVSRATKILVQQLYSIEVLVKVGRRRTEVSAKI</sequence>
<protein>
    <submittedName>
        <fullName evidence="2">Uncharacterized protein</fullName>
    </submittedName>
</protein>
<evidence type="ECO:0000256" key="1">
    <source>
        <dbReference type="SAM" id="MobiDB-lite"/>
    </source>
</evidence>
<dbReference type="Proteomes" id="UP000297245">
    <property type="component" value="Unassembled WGS sequence"/>
</dbReference>
<dbReference type="AlphaFoldDB" id="A0A4S8LMU8"/>
<proteinExistence type="predicted"/>
<reference evidence="2 3" key="1">
    <citation type="journal article" date="2019" name="Nat. Ecol. Evol.">
        <title>Megaphylogeny resolves global patterns of mushroom evolution.</title>
        <authorList>
            <person name="Varga T."/>
            <person name="Krizsan K."/>
            <person name="Foldi C."/>
            <person name="Dima B."/>
            <person name="Sanchez-Garcia M."/>
            <person name="Sanchez-Ramirez S."/>
            <person name="Szollosi G.J."/>
            <person name="Szarkandi J.G."/>
            <person name="Papp V."/>
            <person name="Albert L."/>
            <person name="Andreopoulos W."/>
            <person name="Angelini C."/>
            <person name="Antonin V."/>
            <person name="Barry K.W."/>
            <person name="Bougher N.L."/>
            <person name="Buchanan P."/>
            <person name="Buyck B."/>
            <person name="Bense V."/>
            <person name="Catcheside P."/>
            <person name="Chovatia M."/>
            <person name="Cooper J."/>
            <person name="Damon W."/>
            <person name="Desjardin D."/>
            <person name="Finy P."/>
            <person name="Geml J."/>
            <person name="Haridas S."/>
            <person name="Hughes K."/>
            <person name="Justo A."/>
            <person name="Karasinski D."/>
            <person name="Kautmanova I."/>
            <person name="Kiss B."/>
            <person name="Kocsube S."/>
            <person name="Kotiranta H."/>
            <person name="LaButti K.M."/>
            <person name="Lechner B.E."/>
            <person name="Liimatainen K."/>
            <person name="Lipzen A."/>
            <person name="Lukacs Z."/>
            <person name="Mihaltcheva S."/>
            <person name="Morgado L.N."/>
            <person name="Niskanen T."/>
            <person name="Noordeloos M.E."/>
            <person name="Ohm R.A."/>
            <person name="Ortiz-Santana B."/>
            <person name="Ovrebo C."/>
            <person name="Racz N."/>
            <person name="Riley R."/>
            <person name="Savchenko A."/>
            <person name="Shiryaev A."/>
            <person name="Soop K."/>
            <person name="Spirin V."/>
            <person name="Szebenyi C."/>
            <person name="Tomsovsky M."/>
            <person name="Tulloss R.E."/>
            <person name="Uehling J."/>
            <person name="Grigoriev I.V."/>
            <person name="Vagvolgyi C."/>
            <person name="Papp T."/>
            <person name="Martin F.M."/>
            <person name="Miettinen O."/>
            <person name="Hibbett D.S."/>
            <person name="Nagy L.G."/>
        </authorList>
    </citation>
    <scope>NUCLEOTIDE SEQUENCE [LARGE SCALE GENOMIC DNA]</scope>
    <source>
        <strain evidence="2 3">CBS 962.96</strain>
    </source>
</reference>
<organism evidence="2 3">
    <name type="scientific">Dendrothele bispora (strain CBS 962.96)</name>
    <dbReference type="NCBI Taxonomy" id="1314807"/>
    <lineage>
        <taxon>Eukaryota</taxon>
        <taxon>Fungi</taxon>
        <taxon>Dikarya</taxon>
        <taxon>Basidiomycota</taxon>
        <taxon>Agaricomycotina</taxon>
        <taxon>Agaricomycetes</taxon>
        <taxon>Agaricomycetidae</taxon>
        <taxon>Agaricales</taxon>
        <taxon>Agaricales incertae sedis</taxon>
        <taxon>Dendrothele</taxon>
    </lineage>
</organism>
<dbReference type="EMBL" id="ML179328">
    <property type="protein sequence ID" value="THU90656.1"/>
    <property type="molecule type" value="Genomic_DNA"/>
</dbReference>
<name>A0A4S8LMU8_DENBC</name>
<gene>
    <name evidence="2" type="ORF">K435DRAFT_801833</name>
</gene>
<evidence type="ECO:0000313" key="3">
    <source>
        <dbReference type="Proteomes" id="UP000297245"/>
    </source>
</evidence>
<evidence type="ECO:0000313" key="2">
    <source>
        <dbReference type="EMBL" id="THU90656.1"/>
    </source>
</evidence>
<accession>A0A4S8LMU8</accession>
<feature type="region of interest" description="Disordered" evidence="1">
    <location>
        <begin position="1"/>
        <end position="21"/>
    </location>
</feature>
<feature type="compositionally biased region" description="Low complexity" evidence="1">
    <location>
        <begin position="1"/>
        <end position="14"/>
    </location>
</feature>